<keyword evidence="1" id="KW-1133">Transmembrane helix</keyword>
<organism evidence="2 3">
    <name type="scientific">Candidatus Komeilibacteria bacterium CG11_big_fil_rev_8_21_14_0_20_36_20</name>
    <dbReference type="NCBI Taxonomy" id="1974477"/>
    <lineage>
        <taxon>Bacteria</taxon>
        <taxon>Candidatus Komeiliibacteriota</taxon>
    </lineage>
</organism>
<reference evidence="2 3" key="1">
    <citation type="submission" date="2017-09" db="EMBL/GenBank/DDBJ databases">
        <title>Depth-based differentiation of microbial function through sediment-hosted aquifers and enrichment of novel symbionts in the deep terrestrial subsurface.</title>
        <authorList>
            <person name="Probst A.J."/>
            <person name="Ladd B."/>
            <person name="Jarett J.K."/>
            <person name="Geller-Mcgrath D.E."/>
            <person name="Sieber C.M."/>
            <person name="Emerson J.B."/>
            <person name="Anantharaman K."/>
            <person name="Thomas B.C."/>
            <person name="Malmstrom R."/>
            <person name="Stieglmeier M."/>
            <person name="Klingl A."/>
            <person name="Woyke T."/>
            <person name="Ryan C.M."/>
            <person name="Banfield J.F."/>
        </authorList>
    </citation>
    <scope>NUCLEOTIDE SEQUENCE [LARGE SCALE GENOMIC DNA]</scope>
    <source>
        <strain evidence="2">CG11_big_fil_rev_8_21_14_0_20_36_20</strain>
    </source>
</reference>
<proteinExistence type="predicted"/>
<keyword evidence="1" id="KW-0812">Transmembrane</keyword>
<gene>
    <name evidence="2" type="ORF">COV55_00500</name>
</gene>
<evidence type="ECO:0000313" key="2">
    <source>
        <dbReference type="EMBL" id="PIR07208.1"/>
    </source>
</evidence>
<dbReference type="Proteomes" id="UP000230564">
    <property type="component" value="Unassembled WGS sequence"/>
</dbReference>
<dbReference type="AlphaFoldDB" id="A0A2H0NE92"/>
<accession>A0A2H0NE92</accession>
<sequence>MKTSYSFIFFILIFLIVAAIFLILNKETAGQEKTLRQTLGCYFGPIADSVLDLRADTTLVGAFISFREVPLPDETRKELDDLNIVLDERTWIFDYVLGEIPIDSLCPLAEDKSVKSIFIP</sequence>
<feature type="transmembrane region" description="Helical" evidence="1">
    <location>
        <begin position="6"/>
        <end position="24"/>
    </location>
</feature>
<evidence type="ECO:0000313" key="3">
    <source>
        <dbReference type="Proteomes" id="UP000230564"/>
    </source>
</evidence>
<comment type="caution">
    <text evidence="2">The sequence shown here is derived from an EMBL/GenBank/DDBJ whole genome shotgun (WGS) entry which is preliminary data.</text>
</comment>
<protein>
    <submittedName>
        <fullName evidence="2">Uncharacterized protein</fullName>
    </submittedName>
</protein>
<dbReference type="EMBL" id="PCWQ01000006">
    <property type="protein sequence ID" value="PIR07208.1"/>
    <property type="molecule type" value="Genomic_DNA"/>
</dbReference>
<name>A0A2H0NE92_9BACT</name>
<keyword evidence="1" id="KW-0472">Membrane</keyword>
<evidence type="ECO:0000256" key="1">
    <source>
        <dbReference type="SAM" id="Phobius"/>
    </source>
</evidence>